<dbReference type="CDD" id="cd00118">
    <property type="entry name" value="LysM"/>
    <property type="match status" value="1"/>
</dbReference>
<organism evidence="3 4">
    <name type="scientific">Trichlorobacter ammonificans</name>
    <dbReference type="NCBI Taxonomy" id="2916410"/>
    <lineage>
        <taxon>Bacteria</taxon>
        <taxon>Pseudomonadati</taxon>
        <taxon>Thermodesulfobacteriota</taxon>
        <taxon>Desulfuromonadia</taxon>
        <taxon>Geobacterales</taxon>
        <taxon>Geobacteraceae</taxon>
        <taxon>Trichlorobacter</taxon>
    </lineage>
</organism>
<dbReference type="Proteomes" id="UP001295463">
    <property type="component" value="Chromosome"/>
</dbReference>
<dbReference type="InterPro" id="IPR018392">
    <property type="entry name" value="LysM"/>
</dbReference>
<evidence type="ECO:0000313" key="4">
    <source>
        <dbReference type="Proteomes" id="UP001295463"/>
    </source>
</evidence>
<dbReference type="RefSeq" id="WP_305733208.1">
    <property type="nucleotide sequence ID" value="NZ_OW150024.1"/>
</dbReference>
<dbReference type="SUPFAM" id="SSF54106">
    <property type="entry name" value="LysM domain"/>
    <property type="match status" value="1"/>
</dbReference>
<accession>A0ABN8HN29</accession>
<dbReference type="InterPro" id="IPR036779">
    <property type="entry name" value="LysM_dom_sf"/>
</dbReference>
<dbReference type="EMBL" id="OW150024">
    <property type="protein sequence ID" value="CAH2032457.1"/>
    <property type="molecule type" value="Genomic_DNA"/>
</dbReference>
<feature type="chain" id="PRO_5046059901" evidence="1">
    <location>
        <begin position="22"/>
        <end position="331"/>
    </location>
</feature>
<dbReference type="PROSITE" id="PS51782">
    <property type="entry name" value="LYSM"/>
    <property type="match status" value="1"/>
</dbReference>
<dbReference type="InterPro" id="IPR052196">
    <property type="entry name" value="Bact_Kbp"/>
</dbReference>
<feature type="domain" description="LysM" evidence="2">
    <location>
        <begin position="25"/>
        <end position="73"/>
    </location>
</feature>
<gene>
    <name evidence="3" type="ORF">GEAMG1_2621</name>
</gene>
<feature type="signal peptide" evidence="1">
    <location>
        <begin position="1"/>
        <end position="21"/>
    </location>
</feature>
<keyword evidence="4" id="KW-1185">Reference proteome</keyword>
<name>A0ABN8HN29_9BACT</name>
<dbReference type="PANTHER" id="PTHR34700">
    <property type="entry name" value="POTASSIUM BINDING PROTEIN KBP"/>
    <property type="match status" value="1"/>
</dbReference>
<dbReference type="PANTHER" id="PTHR34700:SF4">
    <property type="entry name" value="PHAGE-LIKE ELEMENT PBSX PROTEIN XKDP"/>
    <property type="match status" value="1"/>
</dbReference>
<dbReference type="SMART" id="SM00257">
    <property type="entry name" value="LysM"/>
    <property type="match status" value="1"/>
</dbReference>
<sequence>MARYMLLLLLLVCGLGGHAAADDTTIYVIRKGDTLWGLSEQFLKDPKFWPDLWSKNRQITNPHLIYPGQRVRVVDGRLETVTEAVAPKAVAAKPTVEQPLEAVEERTFTVLGNEGGLLEAEVQHSGVIIAGQHGRVLIGEEDTVFTDIGTNRQGTEGERYTILRSSSEVYHPTTGEKLGRRVVPLGSLQLARVTESGSRAIISRSFREVAPGDLLVPYHNLERREIALKASGRPLSGMIVESYTGNNALAAGDIVYLDLGISHGLEEGNLLYIVRDVKIEKGAVDPSLVQLPHEVVGAVVVVSVGNRTSTALVIKSIDAIFKTDMVISAPR</sequence>
<evidence type="ECO:0000256" key="1">
    <source>
        <dbReference type="SAM" id="SignalP"/>
    </source>
</evidence>
<keyword evidence="1" id="KW-0732">Signal</keyword>
<evidence type="ECO:0000259" key="2">
    <source>
        <dbReference type="PROSITE" id="PS51782"/>
    </source>
</evidence>
<evidence type="ECO:0000313" key="3">
    <source>
        <dbReference type="EMBL" id="CAH2032457.1"/>
    </source>
</evidence>
<protein>
    <submittedName>
        <fullName evidence="3">Peptidoglycan-binding LysM</fullName>
    </submittedName>
</protein>
<reference evidence="3 4" key="1">
    <citation type="submission" date="2022-03" db="EMBL/GenBank/DDBJ databases">
        <authorList>
            <person name="Koch H."/>
        </authorList>
    </citation>
    <scope>NUCLEOTIDE SEQUENCE [LARGE SCALE GENOMIC DNA]</scope>
    <source>
        <strain evidence="3 4">G1</strain>
    </source>
</reference>
<dbReference type="Gene3D" id="3.10.350.10">
    <property type="entry name" value="LysM domain"/>
    <property type="match status" value="1"/>
</dbReference>
<proteinExistence type="predicted"/>
<dbReference type="Pfam" id="PF01476">
    <property type="entry name" value="LysM"/>
    <property type="match status" value="1"/>
</dbReference>